<dbReference type="EMBL" id="VSSQ01109374">
    <property type="protein sequence ID" value="MPN47695.1"/>
    <property type="molecule type" value="Genomic_DNA"/>
</dbReference>
<evidence type="ECO:0000256" key="1">
    <source>
        <dbReference type="SAM" id="MobiDB-lite"/>
    </source>
</evidence>
<dbReference type="AlphaFoldDB" id="A0A645I8M5"/>
<gene>
    <name evidence="2" type="ORF">SDC9_195299</name>
</gene>
<reference evidence="2" key="1">
    <citation type="submission" date="2019-08" db="EMBL/GenBank/DDBJ databases">
        <authorList>
            <person name="Kucharzyk K."/>
            <person name="Murdoch R.W."/>
            <person name="Higgins S."/>
            <person name="Loffler F."/>
        </authorList>
    </citation>
    <scope>NUCLEOTIDE SEQUENCE</scope>
</reference>
<feature type="compositionally biased region" description="Basic and acidic residues" evidence="1">
    <location>
        <begin position="21"/>
        <end position="40"/>
    </location>
</feature>
<protein>
    <submittedName>
        <fullName evidence="2">Uncharacterized protein</fullName>
    </submittedName>
</protein>
<feature type="region of interest" description="Disordered" evidence="1">
    <location>
        <begin position="1"/>
        <end position="73"/>
    </location>
</feature>
<proteinExistence type="predicted"/>
<organism evidence="2">
    <name type="scientific">bioreactor metagenome</name>
    <dbReference type="NCBI Taxonomy" id="1076179"/>
    <lineage>
        <taxon>unclassified sequences</taxon>
        <taxon>metagenomes</taxon>
        <taxon>ecological metagenomes</taxon>
    </lineage>
</organism>
<name>A0A645I8M5_9ZZZZ</name>
<comment type="caution">
    <text evidence="2">The sequence shown here is derived from an EMBL/GenBank/DDBJ whole genome shotgun (WGS) entry which is preliminary data.</text>
</comment>
<sequence length="95" mass="10577">MVRVQIFPGQGAHQQQAGNTDRQENHDLHPQRTCQGRDDQGGGGTRRKPDGNQAHGGCFQDAEQNQRGQPEYIHRVSPFRRSVGLQNGVRVNFCG</sequence>
<evidence type="ECO:0000313" key="2">
    <source>
        <dbReference type="EMBL" id="MPN47695.1"/>
    </source>
</evidence>
<accession>A0A645I8M5</accession>